<dbReference type="InterPro" id="IPR050807">
    <property type="entry name" value="TransReg_Diox_bact_type"/>
</dbReference>
<dbReference type="SMART" id="SM00530">
    <property type="entry name" value="HTH_XRE"/>
    <property type="match status" value="1"/>
</dbReference>
<dbReference type="CDD" id="cd00093">
    <property type="entry name" value="HTH_XRE"/>
    <property type="match status" value="1"/>
</dbReference>
<dbReference type="GO" id="GO:0005829">
    <property type="term" value="C:cytosol"/>
    <property type="evidence" value="ECO:0007669"/>
    <property type="project" value="TreeGrafter"/>
</dbReference>
<dbReference type="HOGENOM" id="CLU_066192_17_6_9"/>
<dbReference type="Gene3D" id="1.10.260.40">
    <property type="entry name" value="lambda repressor-like DNA-binding domains"/>
    <property type="match status" value="1"/>
</dbReference>
<keyword evidence="4" id="KW-1185">Reference proteome</keyword>
<evidence type="ECO:0000313" key="4">
    <source>
        <dbReference type="Proteomes" id="UP000005384"/>
    </source>
</evidence>
<gene>
    <name evidence="3" type="ORF">HMPREF9473_04620</name>
</gene>
<dbReference type="EMBL" id="ADLN01000120">
    <property type="protein sequence ID" value="EHI57511.1"/>
    <property type="molecule type" value="Genomic_DNA"/>
</dbReference>
<dbReference type="PROSITE" id="PS50943">
    <property type="entry name" value="HTH_CROC1"/>
    <property type="match status" value="1"/>
</dbReference>
<dbReference type="InterPro" id="IPR010982">
    <property type="entry name" value="Lambda_DNA-bd_dom_sf"/>
</dbReference>
<accession>G5IM92</accession>
<dbReference type="GO" id="GO:0003677">
    <property type="term" value="F:DNA binding"/>
    <property type="evidence" value="ECO:0007669"/>
    <property type="project" value="UniProtKB-KW"/>
</dbReference>
<dbReference type="Proteomes" id="UP000005384">
    <property type="component" value="Unassembled WGS sequence"/>
</dbReference>
<feature type="domain" description="HTH cro/C1-type" evidence="2">
    <location>
        <begin position="14"/>
        <end position="68"/>
    </location>
</feature>
<protein>
    <recommendedName>
        <fullName evidence="2">HTH cro/C1-type domain-containing protein</fullName>
    </recommendedName>
</protein>
<dbReference type="PATRIC" id="fig|742737.3.peg.4607"/>
<comment type="caution">
    <text evidence="3">The sequence shown here is derived from an EMBL/GenBank/DDBJ whole genome shotgun (WGS) entry which is preliminary data.</text>
</comment>
<proteinExistence type="predicted"/>
<name>G5IM92_9FIRM</name>
<dbReference type="Pfam" id="PF12844">
    <property type="entry name" value="HTH_19"/>
    <property type="match status" value="1"/>
</dbReference>
<dbReference type="GO" id="GO:0003700">
    <property type="term" value="F:DNA-binding transcription factor activity"/>
    <property type="evidence" value="ECO:0007669"/>
    <property type="project" value="TreeGrafter"/>
</dbReference>
<dbReference type="PANTHER" id="PTHR46797:SF1">
    <property type="entry name" value="METHYLPHOSPHONATE SYNTHASE"/>
    <property type="match status" value="1"/>
</dbReference>
<evidence type="ECO:0000259" key="2">
    <source>
        <dbReference type="PROSITE" id="PS50943"/>
    </source>
</evidence>
<dbReference type="AlphaFoldDB" id="G5IM92"/>
<reference evidence="3 4" key="1">
    <citation type="submission" date="2011-08" db="EMBL/GenBank/DDBJ databases">
        <title>The Genome Sequence of Clostridium hathewayi WAL-18680.</title>
        <authorList>
            <consortium name="The Broad Institute Genome Sequencing Platform"/>
            <person name="Earl A."/>
            <person name="Ward D."/>
            <person name="Feldgarden M."/>
            <person name="Gevers D."/>
            <person name="Finegold S.M."/>
            <person name="Summanen P.H."/>
            <person name="Molitoris D.R."/>
            <person name="Song M."/>
            <person name="Daigneault M."/>
            <person name="Allen-Vercoe E."/>
            <person name="Young S.K."/>
            <person name="Zeng Q."/>
            <person name="Gargeya S."/>
            <person name="Fitzgerald M."/>
            <person name="Haas B."/>
            <person name="Abouelleil A."/>
            <person name="Alvarado L."/>
            <person name="Arachchi H.M."/>
            <person name="Berlin A."/>
            <person name="Brown A."/>
            <person name="Chapman S.B."/>
            <person name="Chen Z."/>
            <person name="Dunbar C."/>
            <person name="Freedman E."/>
            <person name="Gearin G."/>
            <person name="Gellesch M."/>
            <person name="Goldberg J."/>
            <person name="Griggs A."/>
            <person name="Gujja S."/>
            <person name="Heiman D."/>
            <person name="Howarth C."/>
            <person name="Larson L."/>
            <person name="Lui A."/>
            <person name="MacDonald P.J.P."/>
            <person name="Montmayeur A."/>
            <person name="Murphy C."/>
            <person name="Neiman D."/>
            <person name="Pearson M."/>
            <person name="Priest M."/>
            <person name="Roberts A."/>
            <person name="Saif S."/>
            <person name="Shea T."/>
            <person name="Shenoy N."/>
            <person name="Sisk P."/>
            <person name="Stolte C."/>
            <person name="Sykes S."/>
            <person name="Wortman J."/>
            <person name="Nusbaum C."/>
            <person name="Birren B."/>
        </authorList>
    </citation>
    <scope>NUCLEOTIDE SEQUENCE [LARGE SCALE GENOMIC DNA]</scope>
    <source>
        <strain evidence="3 4">WAL-18680</strain>
    </source>
</reference>
<dbReference type="InterPro" id="IPR001387">
    <property type="entry name" value="Cro/C1-type_HTH"/>
</dbReference>
<evidence type="ECO:0000313" key="3">
    <source>
        <dbReference type="EMBL" id="EHI57511.1"/>
    </source>
</evidence>
<dbReference type="PANTHER" id="PTHR46797">
    <property type="entry name" value="HTH-TYPE TRANSCRIPTIONAL REGULATOR"/>
    <property type="match status" value="1"/>
</dbReference>
<sequence>MTMDNERKTLGKRINQTRKDRGITADKLSELCNINATYLRQIEGSGKTPSLPVFISICNSLKVSANYLLQDELDVSEISDIEELETLWETAEPSQYELVVSMLKAAIAHIKGEE</sequence>
<dbReference type="SUPFAM" id="SSF47413">
    <property type="entry name" value="lambda repressor-like DNA-binding domains"/>
    <property type="match status" value="1"/>
</dbReference>
<keyword evidence="1" id="KW-0238">DNA-binding</keyword>
<organism evidence="3 4">
    <name type="scientific">Hungatella hathewayi WAL-18680</name>
    <dbReference type="NCBI Taxonomy" id="742737"/>
    <lineage>
        <taxon>Bacteria</taxon>
        <taxon>Bacillati</taxon>
        <taxon>Bacillota</taxon>
        <taxon>Clostridia</taxon>
        <taxon>Lachnospirales</taxon>
        <taxon>Lachnospiraceae</taxon>
        <taxon>Hungatella</taxon>
    </lineage>
</organism>
<evidence type="ECO:0000256" key="1">
    <source>
        <dbReference type="ARBA" id="ARBA00023125"/>
    </source>
</evidence>